<dbReference type="WBParaSite" id="ECPE_0000375001-mRNA-1">
    <property type="protein sequence ID" value="ECPE_0000375001-mRNA-1"/>
    <property type="gene ID" value="ECPE_0000375001"/>
</dbReference>
<dbReference type="GO" id="GO:0008299">
    <property type="term" value="P:isoprenoid biosynthetic process"/>
    <property type="evidence" value="ECO:0007669"/>
    <property type="project" value="TreeGrafter"/>
</dbReference>
<dbReference type="PROSITE" id="PS01192">
    <property type="entry name" value="HMG_COA_REDUCTASE_3"/>
    <property type="match status" value="1"/>
</dbReference>
<feature type="compositionally biased region" description="Low complexity" evidence="5">
    <location>
        <begin position="340"/>
        <end position="365"/>
    </location>
</feature>
<name>A0A183A9W2_9TREM</name>
<evidence type="ECO:0000256" key="4">
    <source>
        <dbReference type="ARBA" id="ARBA00023002"/>
    </source>
</evidence>
<protein>
    <recommendedName>
        <fullName evidence="3">hydroxymethylglutaryl-CoA reductase (NADPH)</fullName>
        <ecNumber evidence="3">1.1.1.34</ecNumber>
    </recommendedName>
</protein>
<feature type="region of interest" description="Disordered" evidence="5">
    <location>
        <begin position="337"/>
        <end position="365"/>
    </location>
</feature>
<dbReference type="PROSITE" id="PS50065">
    <property type="entry name" value="HMG_COA_REDUCTASE_4"/>
    <property type="match status" value="1"/>
</dbReference>
<dbReference type="PROSITE" id="PS00318">
    <property type="entry name" value="HMG_COA_REDUCTASE_2"/>
    <property type="match status" value="1"/>
</dbReference>
<dbReference type="Pfam" id="PF00368">
    <property type="entry name" value="HMG-CoA_red"/>
    <property type="match status" value="2"/>
</dbReference>
<comment type="similarity">
    <text evidence="2">Belongs to the HMG-CoA reductase family.</text>
</comment>
<sequence>LQYILILHVIGYLPIPVGKVGPLLLDGHSHYVPLATTEGCLVASTNRGCRALFLAGGVKSVLTIFSHKKRHRIIWRPQISSQRWTQTDHIAINHRCQGPIEVCRSYRSTSVDTDHAMLQSHRDYLVDRRMFQSILYQIDVFPFPVCTSQVISLSGNMCTDKKPAAINSILGRGKSVIAEAQLPATVLAQVLHTTATRLTRLAHAKNWTGSAMAGCPGMMGSNAHAANIVAGIFAATGQDLAQVVDASACLTQFEIGDNNSLVATVTMPCMEVGTIGGGTRLPAQRSCLDLLDLSVDRPTEHLARIIAGTVLAGELSLMAALDTDDLVNAHLRLNRALAQPTPSNSTKNNNSSDANVNTGESAVAAGGTGVSSGTLWISSSIPVPVKSSASNGAESSHPTM</sequence>
<dbReference type="InterPro" id="IPR023076">
    <property type="entry name" value="HMG_CoA_Rdtase_CS"/>
</dbReference>
<dbReference type="AlphaFoldDB" id="A0A183A9W2"/>
<accession>A0A183A9W2</accession>
<evidence type="ECO:0000256" key="5">
    <source>
        <dbReference type="SAM" id="MobiDB-lite"/>
    </source>
</evidence>
<dbReference type="Gene3D" id="3.30.70.420">
    <property type="entry name" value="Hydroxymethylglutaryl-CoA reductase, class I/II, NAD/NADP-binding domain"/>
    <property type="match status" value="1"/>
</dbReference>
<dbReference type="GO" id="GO:0005789">
    <property type="term" value="C:endoplasmic reticulum membrane"/>
    <property type="evidence" value="ECO:0007669"/>
    <property type="project" value="TreeGrafter"/>
</dbReference>
<evidence type="ECO:0000256" key="3">
    <source>
        <dbReference type="ARBA" id="ARBA00012999"/>
    </source>
</evidence>
<dbReference type="Gene3D" id="3.90.770.10">
    <property type="entry name" value="3-hydroxy-3-methylglutaryl-coenzyme A Reductase, Chain A, domain 2"/>
    <property type="match status" value="1"/>
</dbReference>
<dbReference type="GO" id="GO:0004420">
    <property type="term" value="F:hydroxymethylglutaryl-CoA reductase (NADPH) activity"/>
    <property type="evidence" value="ECO:0007669"/>
    <property type="project" value="UniProtKB-EC"/>
</dbReference>
<dbReference type="PANTHER" id="PTHR10572:SF24">
    <property type="entry name" value="3-HYDROXY-3-METHYLGLUTARYL-COENZYME A REDUCTASE"/>
    <property type="match status" value="1"/>
</dbReference>
<dbReference type="GO" id="GO:0015936">
    <property type="term" value="P:coenzyme A metabolic process"/>
    <property type="evidence" value="ECO:0007669"/>
    <property type="project" value="InterPro"/>
</dbReference>
<dbReference type="PRINTS" id="PR00071">
    <property type="entry name" value="HMGCOARDTASE"/>
</dbReference>
<dbReference type="GO" id="GO:0005778">
    <property type="term" value="C:peroxisomal membrane"/>
    <property type="evidence" value="ECO:0007669"/>
    <property type="project" value="TreeGrafter"/>
</dbReference>
<dbReference type="InterPro" id="IPR023074">
    <property type="entry name" value="HMG_CoA_Rdtase_cat_sf"/>
</dbReference>
<proteinExistence type="inferred from homology"/>
<evidence type="ECO:0000256" key="1">
    <source>
        <dbReference type="ARBA" id="ARBA00005084"/>
    </source>
</evidence>
<dbReference type="InterPro" id="IPR009023">
    <property type="entry name" value="HMG_CoA_Rdtase_NAD(P)-bd_sf"/>
</dbReference>
<dbReference type="EC" id="1.1.1.34" evidence="3"/>
<dbReference type="SUPFAM" id="SSF56542">
    <property type="entry name" value="Substrate-binding domain of HMG-CoA reductase"/>
    <property type="match status" value="1"/>
</dbReference>
<reference evidence="6" key="1">
    <citation type="submission" date="2016-06" db="UniProtKB">
        <authorList>
            <consortium name="WormBaseParasite"/>
        </authorList>
    </citation>
    <scope>IDENTIFICATION</scope>
</reference>
<organism evidence="6">
    <name type="scientific">Echinostoma caproni</name>
    <dbReference type="NCBI Taxonomy" id="27848"/>
    <lineage>
        <taxon>Eukaryota</taxon>
        <taxon>Metazoa</taxon>
        <taxon>Spiralia</taxon>
        <taxon>Lophotrochozoa</taxon>
        <taxon>Platyhelminthes</taxon>
        <taxon>Trematoda</taxon>
        <taxon>Digenea</taxon>
        <taxon>Plagiorchiida</taxon>
        <taxon>Echinostomata</taxon>
        <taxon>Echinostomatoidea</taxon>
        <taxon>Echinostomatidae</taxon>
        <taxon>Echinostoma</taxon>
    </lineage>
</organism>
<dbReference type="InterPro" id="IPR002202">
    <property type="entry name" value="HMG_CoA_Rdtase"/>
</dbReference>
<dbReference type="SUPFAM" id="SSF55035">
    <property type="entry name" value="NAD-binding domain of HMG-CoA reductase"/>
    <property type="match status" value="1"/>
</dbReference>
<dbReference type="PANTHER" id="PTHR10572">
    <property type="entry name" value="3-HYDROXY-3-METHYLGLUTARYL-COENZYME A REDUCTASE"/>
    <property type="match status" value="1"/>
</dbReference>
<evidence type="ECO:0000313" key="6">
    <source>
        <dbReference type="WBParaSite" id="ECPE_0000375001-mRNA-1"/>
    </source>
</evidence>
<keyword evidence="4" id="KW-0560">Oxidoreductase</keyword>
<dbReference type="GO" id="GO:0016126">
    <property type="term" value="P:sterol biosynthetic process"/>
    <property type="evidence" value="ECO:0007669"/>
    <property type="project" value="TreeGrafter"/>
</dbReference>
<comment type="pathway">
    <text evidence="1">Metabolic intermediate biosynthesis; (R)-mevalonate biosynthesis; (R)-mevalonate from acetyl-CoA: step 3/3.</text>
</comment>
<evidence type="ECO:0000256" key="2">
    <source>
        <dbReference type="ARBA" id="ARBA00007661"/>
    </source>
</evidence>
<dbReference type="InterPro" id="IPR009029">
    <property type="entry name" value="HMG_CoA_Rdtase_sub-bd_dom_sf"/>
</dbReference>